<gene>
    <name evidence="1" type="ORF">AGOR_G00207170</name>
</gene>
<dbReference type="Proteomes" id="UP000829720">
    <property type="component" value="Unassembled WGS sequence"/>
</dbReference>
<dbReference type="EMBL" id="JAERUA010000020">
    <property type="protein sequence ID" value="KAI1885765.1"/>
    <property type="molecule type" value="Genomic_DNA"/>
</dbReference>
<sequence>MQISTWFDVVIGHDQRRYVNEHLVAFASLAGSGGFRAGLSCAQLEQEETLANRILRVDKGALRSCRCLRYVCSEKSVT</sequence>
<keyword evidence="2" id="KW-1185">Reference proteome</keyword>
<evidence type="ECO:0000313" key="2">
    <source>
        <dbReference type="Proteomes" id="UP000829720"/>
    </source>
</evidence>
<accession>A0A8T3CSV2</accession>
<comment type="caution">
    <text evidence="1">The sequence shown here is derived from an EMBL/GenBank/DDBJ whole genome shotgun (WGS) entry which is preliminary data.</text>
</comment>
<reference evidence="1" key="1">
    <citation type="submission" date="2021-01" db="EMBL/GenBank/DDBJ databases">
        <authorList>
            <person name="Zahm M."/>
            <person name="Roques C."/>
            <person name="Cabau C."/>
            <person name="Klopp C."/>
            <person name="Donnadieu C."/>
            <person name="Jouanno E."/>
            <person name="Lampietro C."/>
            <person name="Louis A."/>
            <person name="Herpin A."/>
            <person name="Echchiki A."/>
            <person name="Berthelot C."/>
            <person name="Parey E."/>
            <person name="Roest-Crollius H."/>
            <person name="Braasch I."/>
            <person name="Postlethwait J."/>
            <person name="Bobe J."/>
            <person name="Montfort J."/>
            <person name="Bouchez O."/>
            <person name="Begum T."/>
            <person name="Mejri S."/>
            <person name="Adams A."/>
            <person name="Chen W.-J."/>
            <person name="Guiguen Y."/>
        </authorList>
    </citation>
    <scope>NUCLEOTIDE SEQUENCE</scope>
    <source>
        <tissue evidence="1">Blood</tissue>
    </source>
</reference>
<name>A0A8T3CSV2_9TELE</name>
<dbReference type="AlphaFoldDB" id="A0A8T3CSV2"/>
<proteinExistence type="predicted"/>
<organism evidence="1 2">
    <name type="scientific">Albula goreensis</name>
    <dbReference type="NCBI Taxonomy" id="1534307"/>
    <lineage>
        <taxon>Eukaryota</taxon>
        <taxon>Metazoa</taxon>
        <taxon>Chordata</taxon>
        <taxon>Craniata</taxon>
        <taxon>Vertebrata</taxon>
        <taxon>Euteleostomi</taxon>
        <taxon>Actinopterygii</taxon>
        <taxon>Neopterygii</taxon>
        <taxon>Teleostei</taxon>
        <taxon>Albuliformes</taxon>
        <taxon>Albulidae</taxon>
        <taxon>Albula</taxon>
    </lineage>
</organism>
<protein>
    <submittedName>
        <fullName evidence="1">Uncharacterized protein</fullName>
    </submittedName>
</protein>
<evidence type="ECO:0000313" key="1">
    <source>
        <dbReference type="EMBL" id="KAI1885765.1"/>
    </source>
</evidence>